<feature type="region of interest" description="Disordered" evidence="10">
    <location>
        <begin position="460"/>
        <end position="488"/>
    </location>
</feature>
<dbReference type="PROSITE" id="PS51868">
    <property type="entry name" value="PEPTIDASE_S39"/>
    <property type="match status" value="1"/>
</dbReference>
<feature type="compositionally biased region" description="Polar residues" evidence="10">
    <location>
        <begin position="542"/>
        <end position="555"/>
    </location>
</feature>
<evidence type="ECO:0000256" key="10">
    <source>
        <dbReference type="SAM" id="MobiDB-lite"/>
    </source>
</evidence>
<protein>
    <submittedName>
        <fullName evidence="13">P1</fullName>
    </submittedName>
</protein>
<sequence length="617" mass="67235">MVSIKIFLFALFCFSCLSSLEGSGTMVHGSFATWSPVTNFSSFVLPWDIIPPEPVKVTKCGCLPPTPLVDRTYTDLKQAILQKLSQDIKKYSITAREASAIYLDCFLTKLKQFGFLVLEQFLWGLAKLWSSLILVSISSIWFLVVNFTIPVLALALCYILTMFMVRVMRFLFGGLPVLMITGIWSLLRNCFVALSSKPRCIYEKAIDGFKSFKIPQSPPKSCVLPISYASGCHAGYASCVKLYNGENALLTATHIVDIKDPLYVNSVKGVSSKIPLSNFKIIKGSVKGDITLLRGPPNWEGALGCKATTMVTAQQLSKCDATIYALEKSGWTASHAKLVGSDGLNVQVLSNTDGGHSGSPYFNGKFILGVHSGASVENNYNLMAPIPHLPGLTSSLYVFETTAPQGRIFSEPDLQQLAREYEEGKKIIKFKSTSGKNWADYGEDDDEDFFDSKPVFHEASSDFPLNGERGTVRVTNGAGSSIPKTDNVDGNEMMEKIISSLVGKINLESIEKRVVDQISAKAMKKPTRPRRRKAKTTKQQPENSKPTSNPSTNGRYQPPHVRSPGSATAVSCPVTTTPSKKKNQAGAKPSSGTIPRWVRKPAASAGPSSGPKPSLRA</sequence>
<dbReference type="GO" id="GO:0016020">
    <property type="term" value="C:membrane"/>
    <property type="evidence" value="ECO:0007669"/>
    <property type="project" value="UniProtKB-SubCell"/>
</dbReference>
<evidence type="ECO:0000256" key="5">
    <source>
        <dbReference type="ARBA" id="ARBA00022758"/>
    </source>
</evidence>
<dbReference type="InterPro" id="IPR018019">
    <property type="entry name" value="Luteovirus_Orf2"/>
</dbReference>
<dbReference type="GO" id="GO:0070008">
    <property type="term" value="F:serine-type exopeptidase activity"/>
    <property type="evidence" value="ECO:0007669"/>
    <property type="project" value="InterPro"/>
</dbReference>
<dbReference type="EMBL" id="MK050791">
    <property type="protein sequence ID" value="QBF54045.1"/>
    <property type="molecule type" value="Genomic_RNA"/>
</dbReference>
<feature type="compositionally biased region" description="Polar residues" evidence="10">
    <location>
        <begin position="473"/>
        <end position="484"/>
    </location>
</feature>
<comment type="subcellular location">
    <subcellularLocation>
        <location evidence="1">Membrane</location>
        <topology evidence="1">Multi-pass membrane protein</topology>
    </subcellularLocation>
</comment>
<evidence type="ECO:0000256" key="7">
    <source>
        <dbReference type="ARBA" id="ARBA00022825"/>
    </source>
</evidence>
<dbReference type="Proteomes" id="UP001237272">
    <property type="component" value="Segment"/>
</dbReference>
<dbReference type="InterPro" id="IPR000382">
    <property type="entry name" value="Peptidase_S39B_luteovirus"/>
</dbReference>
<dbReference type="GO" id="GO:0004252">
    <property type="term" value="F:serine-type endopeptidase activity"/>
    <property type="evidence" value="ECO:0007669"/>
    <property type="project" value="InterPro"/>
</dbReference>
<evidence type="ECO:0000256" key="11">
    <source>
        <dbReference type="SAM" id="Phobius"/>
    </source>
</evidence>
<keyword evidence="5" id="KW-0688">Ribosomal frameshifting</keyword>
<evidence type="ECO:0000313" key="14">
    <source>
        <dbReference type="Proteomes" id="UP001237272"/>
    </source>
</evidence>
<dbReference type="GO" id="GO:0075523">
    <property type="term" value="P:viral translational frameshifting"/>
    <property type="evidence" value="ECO:0007669"/>
    <property type="project" value="UniProtKB-KW"/>
</dbReference>
<evidence type="ECO:0000256" key="3">
    <source>
        <dbReference type="ARBA" id="ARBA00022692"/>
    </source>
</evidence>
<evidence type="ECO:0000313" key="13">
    <source>
        <dbReference type="EMBL" id="QBF54045.1"/>
    </source>
</evidence>
<organism evidence="13 14">
    <name type="scientific">Zucchini aphid-borne yellows virus</name>
    <dbReference type="NCBI Taxonomy" id="2527960"/>
    <lineage>
        <taxon>Viruses</taxon>
        <taxon>Riboviria</taxon>
        <taxon>Orthornavirae</taxon>
        <taxon>Pisuviricota</taxon>
        <taxon>Pisoniviricetes</taxon>
        <taxon>Sobelivirales</taxon>
        <taxon>Solemoviridae</taxon>
        <taxon>Polerovirus</taxon>
        <taxon>Polerovirus ZABYV</taxon>
    </lineage>
</organism>
<keyword evidence="3 11" id="KW-0812">Transmembrane</keyword>
<evidence type="ECO:0000259" key="12">
    <source>
        <dbReference type="PROSITE" id="PS51868"/>
    </source>
</evidence>
<dbReference type="InterPro" id="IPR043504">
    <property type="entry name" value="Peptidase_S1_PA_chymotrypsin"/>
</dbReference>
<dbReference type="Pfam" id="PF02122">
    <property type="entry name" value="Peptidase_S39"/>
    <property type="match status" value="1"/>
</dbReference>
<dbReference type="Gene3D" id="2.40.10.10">
    <property type="entry name" value="Trypsin-like serine proteases"/>
    <property type="match status" value="2"/>
</dbReference>
<dbReference type="PRINTS" id="PR00913">
    <property type="entry name" value="LVIRUSORF2"/>
</dbReference>
<evidence type="ECO:0000256" key="1">
    <source>
        <dbReference type="ARBA" id="ARBA00004141"/>
    </source>
</evidence>
<keyword evidence="4" id="KW-0732">Signal</keyword>
<keyword evidence="9 11" id="KW-0472">Membrane</keyword>
<reference evidence="13" key="1">
    <citation type="submission" date="2018-10" db="EMBL/GenBank/DDBJ databases">
        <title>Completed genome sequence of a recombinant polerovirus in seed-used zucchini (cucurbita pepo) in china.</title>
        <authorList>
            <person name="Peng B."/>
            <person name="Gu Q."/>
        </authorList>
    </citation>
    <scope>NUCLEOTIDE SEQUENCE</scope>
    <source>
        <strain evidence="13">XJ5</strain>
    </source>
</reference>
<evidence type="ECO:0000256" key="4">
    <source>
        <dbReference type="ARBA" id="ARBA00022729"/>
    </source>
</evidence>
<dbReference type="InterPro" id="IPR009003">
    <property type="entry name" value="Peptidase_S1_PA"/>
</dbReference>
<dbReference type="SUPFAM" id="SSF50494">
    <property type="entry name" value="Trypsin-like serine proteases"/>
    <property type="match status" value="1"/>
</dbReference>
<proteinExistence type="predicted"/>
<evidence type="ECO:0000256" key="9">
    <source>
        <dbReference type="ARBA" id="ARBA00023136"/>
    </source>
</evidence>
<evidence type="ECO:0000256" key="2">
    <source>
        <dbReference type="ARBA" id="ARBA00022670"/>
    </source>
</evidence>
<feature type="transmembrane region" description="Helical" evidence="11">
    <location>
        <begin position="132"/>
        <end position="160"/>
    </location>
</feature>
<feature type="transmembrane region" description="Helical" evidence="11">
    <location>
        <begin position="167"/>
        <end position="187"/>
    </location>
</feature>
<dbReference type="GO" id="GO:0006508">
    <property type="term" value="P:proteolysis"/>
    <property type="evidence" value="ECO:0007669"/>
    <property type="project" value="UniProtKB-KW"/>
</dbReference>
<evidence type="ECO:0000256" key="6">
    <source>
        <dbReference type="ARBA" id="ARBA00022801"/>
    </source>
</evidence>
<keyword evidence="2" id="KW-0645">Protease</keyword>
<feature type="compositionally biased region" description="Basic residues" evidence="10">
    <location>
        <begin position="522"/>
        <end position="536"/>
    </location>
</feature>
<keyword evidence="7" id="KW-0720">Serine protease</keyword>
<feature type="compositionally biased region" description="Low complexity" evidence="10">
    <location>
        <begin position="600"/>
        <end position="617"/>
    </location>
</feature>
<name>A0A411NPY5_9VIRU</name>
<feature type="compositionally biased region" description="Polar residues" evidence="10">
    <location>
        <begin position="565"/>
        <end position="578"/>
    </location>
</feature>
<keyword evidence="14" id="KW-1185">Reference proteome</keyword>
<keyword evidence="6" id="KW-0378">Hydrolase</keyword>
<accession>A0A411NPY5</accession>
<evidence type="ECO:0000256" key="8">
    <source>
        <dbReference type="ARBA" id="ARBA00022989"/>
    </source>
</evidence>
<feature type="domain" description="Peptidase S39" evidence="12">
    <location>
        <begin position="206"/>
        <end position="400"/>
    </location>
</feature>
<keyword evidence="8 11" id="KW-1133">Transmembrane helix</keyword>
<feature type="region of interest" description="Disordered" evidence="10">
    <location>
        <begin position="519"/>
        <end position="617"/>
    </location>
</feature>